<gene>
    <name evidence="9" type="ORF">K402DRAFT_100134</name>
</gene>
<dbReference type="Proteomes" id="UP000800041">
    <property type="component" value="Unassembled WGS sequence"/>
</dbReference>
<feature type="domain" description="Rhodopsin" evidence="8">
    <location>
        <begin position="26"/>
        <end position="268"/>
    </location>
</feature>
<feature type="transmembrane region" description="Helical" evidence="7">
    <location>
        <begin position="86"/>
        <end position="109"/>
    </location>
</feature>
<dbReference type="GO" id="GO:0016020">
    <property type="term" value="C:membrane"/>
    <property type="evidence" value="ECO:0007669"/>
    <property type="project" value="UniProtKB-SubCell"/>
</dbReference>
<comment type="similarity">
    <text evidence="5">Belongs to the SAT4 family.</text>
</comment>
<feature type="compositionally biased region" description="Low complexity" evidence="6">
    <location>
        <begin position="359"/>
        <end position="376"/>
    </location>
</feature>
<organism evidence="9 10">
    <name type="scientific">Aulographum hederae CBS 113979</name>
    <dbReference type="NCBI Taxonomy" id="1176131"/>
    <lineage>
        <taxon>Eukaryota</taxon>
        <taxon>Fungi</taxon>
        <taxon>Dikarya</taxon>
        <taxon>Ascomycota</taxon>
        <taxon>Pezizomycotina</taxon>
        <taxon>Dothideomycetes</taxon>
        <taxon>Pleosporomycetidae</taxon>
        <taxon>Aulographales</taxon>
        <taxon>Aulographaceae</taxon>
    </lineage>
</organism>
<feature type="compositionally biased region" description="Polar residues" evidence="6">
    <location>
        <begin position="417"/>
        <end position="429"/>
    </location>
</feature>
<feature type="region of interest" description="Disordered" evidence="6">
    <location>
        <begin position="357"/>
        <end position="466"/>
    </location>
</feature>
<evidence type="ECO:0000256" key="4">
    <source>
        <dbReference type="ARBA" id="ARBA00023136"/>
    </source>
</evidence>
<dbReference type="PANTHER" id="PTHR33048:SF96">
    <property type="entry name" value="INTEGRAL MEMBRANE PROTEIN"/>
    <property type="match status" value="1"/>
</dbReference>
<proteinExistence type="inferred from homology"/>
<dbReference type="InterPro" id="IPR052337">
    <property type="entry name" value="SAT4-like"/>
</dbReference>
<dbReference type="AlphaFoldDB" id="A0A6G1GXS9"/>
<dbReference type="OrthoDB" id="5022096at2759"/>
<feature type="transmembrane region" description="Helical" evidence="7">
    <location>
        <begin position="12"/>
        <end position="30"/>
    </location>
</feature>
<evidence type="ECO:0000259" key="8">
    <source>
        <dbReference type="Pfam" id="PF20684"/>
    </source>
</evidence>
<evidence type="ECO:0000313" key="9">
    <source>
        <dbReference type="EMBL" id="KAF1985766.1"/>
    </source>
</evidence>
<keyword evidence="2 7" id="KW-0812">Transmembrane</keyword>
<protein>
    <recommendedName>
        <fullName evidence="8">Rhodopsin domain-containing protein</fullName>
    </recommendedName>
</protein>
<feature type="transmembrane region" description="Helical" evidence="7">
    <location>
        <begin position="171"/>
        <end position="192"/>
    </location>
</feature>
<evidence type="ECO:0000256" key="2">
    <source>
        <dbReference type="ARBA" id="ARBA00022692"/>
    </source>
</evidence>
<evidence type="ECO:0000256" key="7">
    <source>
        <dbReference type="SAM" id="Phobius"/>
    </source>
</evidence>
<evidence type="ECO:0000256" key="1">
    <source>
        <dbReference type="ARBA" id="ARBA00004141"/>
    </source>
</evidence>
<name>A0A6G1GXS9_9PEZI</name>
<dbReference type="InterPro" id="IPR049326">
    <property type="entry name" value="Rhodopsin_dom_fungi"/>
</dbReference>
<comment type="subcellular location">
    <subcellularLocation>
        <location evidence="1">Membrane</location>
        <topology evidence="1">Multi-pass membrane protein</topology>
    </subcellularLocation>
</comment>
<dbReference type="EMBL" id="ML977160">
    <property type="protein sequence ID" value="KAF1985766.1"/>
    <property type="molecule type" value="Genomic_DNA"/>
</dbReference>
<feature type="transmembrane region" description="Helical" evidence="7">
    <location>
        <begin position="244"/>
        <end position="267"/>
    </location>
</feature>
<feature type="transmembrane region" description="Helical" evidence="7">
    <location>
        <begin position="42"/>
        <end position="62"/>
    </location>
</feature>
<evidence type="ECO:0000256" key="6">
    <source>
        <dbReference type="SAM" id="MobiDB-lite"/>
    </source>
</evidence>
<accession>A0A6G1GXS9</accession>
<dbReference type="PANTHER" id="PTHR33048">
    <property type="entry name" value="PTH11-LIKE INTEGRAL MEMBRANE PROTEIN (AFU_ORTHOLOGUE AFUA_5G11245)"/>
    <property type="match status" value="1"/>
</dbReference>
<keyword evidence="4 7" id="KW-0472">Membrane</keyword>
<sequence>MEGDRGYQLDAVLITLLVLTFVTVALRCWVRIKIVKAFAIDDWLTLATLLSFTVYCGIVFWGTSRGYGRHMYYLSADEKRDSAKSFYFAEIFNIMCALLIRLTVGAFLLRVAVKKGHRWTIYIILATNSLACVAFFFVVIFQCKPVDYYWTRFYPGYTGECLVPSFNGSPFMALSILAISTDLGLGIIPILIVKDLNMARREKVHVAAILCIGIIICLAGIIRIPYSIEFVHDDDFLYREMDIAIWSSVEPGLGIIAVSCASLRPLIRTIRNRVTSKKSTSNLNSYKKASEPKRSVRPPPPPKSYSHSDAKYGIDFDFGFDDHELRGLQAGTGTISTVEAGIQKPSRSRLQKKLTKYYGHPGTSSGGNSPPESSNGMGYGGFYSSASRSGNGRERGDGSRIGGRGSPDSNGEDWEITKTTELSMNSEMQLSRPPQLPVCTFDEDEDEEEARRWRRRNGGGGAGYAV</sequence>
<reference evidence="9" key="1">
    <citation type="journal article" date="2020" name="Stud. Mycol.">
        <title>101 Dothideomycetes genomes: a test case for predicting lifestyles and emergence of pathogens.</title>
        <authorList>
            <person name="Haridas S."/>
            <person name="Albert R."/>
            <person name="Binder M."/>
            <person name="Bloem J."/>
            <person name="Labutti K."/>
            <person name="Salamov A."/>
            <person name="Andreopoulos B."/>
            <person name="Baker S."/>
            <person name="Barry K."/>
            <person name="Bills G."/>
            <person name="Bluhm B."/>
            <person name="Cannon C."/>
            <person name="Castanera R."/>
            <person name="Culley D."/>
            <person name="Daum C."/>
            <person name="Ezra D."/>
            <person name="Gonzalez J."/>
            <person name="Henrissat B."/>
            <person name="Kuo A."/>
            <person name="Liang C."/>
            <person name="Lipzen A."/>
            <person name="Lutzoni F."/>
            <person name="Magnuson J."/>
            <person name="Mondo S."/>
            <person name="Nolan M."/>
            <person name="Ohm R."/>
            <person name="Pangilinan J."/>
            <person name="Park H.-J."/>
            <person name="Ramirez L."/>
            <person name="Alfaro M."/>
            <person name="Sun H."/>
            <person name="Tritt A."/>
            <person name="Yoshinaga Y."/>
            <person name="Zwiers L.-H."/>
            <person name="Turgeon B."/>
            <person name="Goodwin S."/>
            <person name="Spatafora J."/>
            <person name="Crous P."/>
            <person name="Grigoriev I."/>
        </authorList>
    </citation>
    <scope>NUCLEOTIDE SEQUENCE</scope>
    <source>
        <strain evidence="9">CBS 113979</strain>
    </source>
</reference>
<feature type="transmembrane region" description="Helical" evidence="7">
    <location>
        <begin position="121"/>
        <end position="141"/>
    </location>
</feature>
<feature type="region of interest" description="Disordered" evidence="6">
    <location>
        <begin position="278"/>
        <end position="309"/>
    </location>
</feature>
<evidence type="ECO:0000313" key="10">
    <source>
        <dbReference type="Proteomes" id="UP000800041"/>
    </source>
</evidence>
<evidence type="ECO:0000256" key="3">
    <source>
        <dbReference type="ARBA" id="ARBA00022989"/>
    </source>
</evidence>
<dbReference type="Pfam" id="PF20684">
    <property type="entry name" value="Fung_rhodopsin"/>
    <property type="match status" value="1"/>
</dbReference>
<keyword evidence="3 7" id="KW-1133">Transmembrane helix</keyword>
<keyword evidence="10" id="KW-1185">Reference proteome</keyword>
<evidence type="ECO:0000256" key="5">
    <source>
        <dbReference type="ARBA" id="ARBA00038359"/>
    </source>
</evidence>
<feature type="transmembrane region" description="Helical" evidence="7">
    <location>
        <begin position="204"/>
        <end position="224"/>
    </location>
</feature>
<feature type="compositionally biased region" description="Polar residues" evidence="6">
    <location>
        <begin position="278"/>
        <end position="287"/>
    </location>
</feature>